<evidence type="ECO:0000313" key="2">
    <source>
        <dbReference type="Proteomes" id="UP000612362"/>
    </source>
</evidence>
<dbReference type="RefSeq" id="WP_220199816.1">
    <property type="nucleotide sequence ID" value="NZ_BNJF01000009.1"/>
</dbReference>
<keyword evidence="2" id="KW-1185">Reference proteome</keyword>
<name>A0A8J3MYD5_9CHLR</name>
<dbReference type="EMBL" id="BNJF01000009">
    <property type="protein sequence ID" value="GHO50861.1"/>
    <property type="molecule type" value="Genomic_DNA"/>
</dbReference>
<organism evidence="1 2">
    <name type="scientific">Ktedonospora formicarum</name>
    <dbReference type="NCBI Taxonomy" id="2778364"/>
    <lineage>
        <taxon>Bacteria</taxon>
        <taxon>Bacillati</taxon>
        <taxon>Chloroflexota</taxon>
        <taxon>Ktedonobacteria</taxon>
        <taxon>Ktedonobacterales</taxon>
        <taxon>Ktedonobacteraceae</taxon>
        <taxon>Ktedonospora</taxon>
    </lineage>
</organism>
<accession>A0A8J3MYD5</accession>
<proteinExistence type="predicted"/>
<protein>
    <submittedName>
        <fullName evidence="1">Uncharacterized protein</fullName>
    </submittedName>
</protein>
<dbReference type="Proteomes" id="UP000612362">
    <property type="component" value="Unassembled WGS sequence"/>
</dbReference>
<gene>
    <name evidence="1" type="ORF">KSX_90240</name>
</gene>
<reference evidence="1" key="1">
    <citation type="submission" date="2020-10" db="EMBL/GenBank/DDBJ databases">
        <title>Taxonomic study of unclassified bacteria belonging to the class Ktedonobacteria.</title>
        <authorList>
            <person name="Yabe S."/>
            <person name="Wang C.M."/>
            <person name="Zheng Y."/>
            <person name="Sakai Y."/>
            <person name="Cavaletti L."/>
            <person name="Monciardini P."/>
            <person name="Donadio S."/>
        </authorList>
    </citation>
    <scope>NUCLEOTIDE SEQUENCE</scope>
    <source>
        <strain evidence="1">SOSP1-1</strain>
    </source>
</reference>
<sequence>MNDFDDHPELPPALLAALNTMRDGGMLTTVVEMTLPSSQELLLVPCFVVRSPVTTPQVAMVQVALTTHFVCYEAEGPLTVFHLFLYDRLTSRVVMVHDRLIGVQVQSGSPFVLECFLNPTDEEDRQLLQALEASPVIHIEWYGTDASMTYQATRRYPLSIEQQQMARQILERTHGMHSTNEQFLRAQLRFLREHPSW</sequence>
<dbReference type="AlphaFoldDB" id="A0A8J3MYD5"/>
<comment type="caution">
    <text evidence="1">The sequence shown here is derived from an EMBL/GenBank/DDBJ whole genome shotgun (WGS) entry which is preliminary data.</text>
</comment>
<evidence type="ECO:0000313" key="1">
    <source>
        <dbReference type="EMBL" id="GHO50861.1"/>
    </source>
</evidence>